<protein>
    <submittedName>
        <fullName evidence="1">Uncharacterized protein</fullName>
    </submittedName>
</protein>
<comment type="caution">
    <text evidence="1">The sequence shown here is derived from an EMBL/GenBank/DDBJ whole genome shotgun (WGS) entry which is preliminary data.</text>
</comment>
<dbReference type="RefSeq" id="WP_053400938.1">
    <property type="nucleotide sequence ID" value="NZ_LILC01000011.1"/>
</dbReference>
<proteinExistence type="predicted"/>
<dbReference type="AlphaFoldDB" id="A0A0M0L7U8"/>
<reference evidence="2" key="1">
    <citation type="submission" date="2015-08" db="EMBL/GenBank/DDBJ databases">
        <title>Fjat-14210 dsm16467.</title>
        <authorList>
            <person name="Liu B."/>
            <person name="Wang J."/>
            <person name="Zhu Y."/>
            <person name="Liu G."/>
            <person name="Chen Q."/>
            <person name="Chen Z."/>
            <person name="Lan J."/>
            <person name="Che J."/>
            <person name="Ge C."/>
            <person name="Shi H."/>
            <person name="Pan Z."/>
            <person name="Liu X."/>
        </authorList>
    </citation>
    <scope>NUCLEOTIDE SEQUENCE [LARGE SCALE GENOMIC DNA]</scope>
    <source>
        <strain evidence="2">DSM 16467</strain>
    </source>
</reference>
<dbReference type="PATRIC" id="fig|284581.3.peg.3735"/>
<name>A0A0M0L7U8_9BACI</name>
<dbReference type="EMBL" id="LILC01000011">
    <property type="protein sequence ID" value="KOO46927.1"/>
    <property type="molecule type" value="Genomic_DNA"/>
</dbReference>
<dbReference type="Proteomes" id="UP000037558">
    <property type="component" value="Unassembled WGS sequence"/>
</dbReference>
<keyword evidence="2" id="KW-1185">Reference proteome</keyword>
<accession>A0A0M0L7U8</accession>
<evidence type="ECO:0000313" key="2">
    <source>
        <dbReference type="Proteomes" id="UP000037558"/>
    </source>
</evidence>
<organism evidence="1 2">
    <name type="scientific">Priestia koreensis</name>
    <dbReference type="NCBI Taxonomy" id="284581"/>
    <lineage>
        <taxon>Bacteria</taxon>
        <taxon>Bacillati</taxon>
        <taxon>Bacillota</taxon>
        <taxon>Bacilli</taxon>
        <taxon>Bacillales</taxon>
        <taxon>Bacillaceae</taxon>
        <taxon>Priestia</taxon>
    </lineage>
</organism>
<sequence>MKKKYEVTFKMINGEIGHLIEAKSLDRARKSIQDKFEQDLDSPVLALEDDLVLVKANVQYFMLKEYEGYPEED</sequence>
<evidence type="ECO:0000313" key="1">
    <source>
        <dbReference type="EMBL" id="KOO46927.1"/>
    </source>
</evidence>
<gene>
    <name evidence="1" type="ORF">AMD01_08410</name>
</gene>
<dbReference type="OrthoDB" id="2914992at2"/>